<dbReference type="STRING" id="370438.PTH_0760"/>
<dbReference type="InterPro" id="IPR002716">
    <property type="entry name" value="PIN_dom"/>
</dbReference>
<dbReference type="SUPFAM" id="SSF88723">
    <property type="entry name" value="PIN domain-like"/>
    <property type="match status" value="1"/>
</dbReference>
<sequence length="136" mass="15003">MSQKRYVFDAYAILALIEDEPGAQTIAEIITDQEPELFMSIISLGEIYYILLRKKSEQAAEEVVKNIFAEESLILVEATWKKVKDAARIKAKGGLSYADSFVLALGKELNAPVVTGDPEILASAREIGVEIIWIGT</sequence>
<dbReference type="AlphaFoldDB" id="A5D4A0"/>
<organism evidence="2 3">
    <name type="scientific">Pelotomaculum thermopropionicum (strain DSM 13744 / JCM 10971 / SI)</name>
    <dbReference type="NCBI Taxonomy" id="370438"/>
    <lineage>
        <taxon>Bacteria</taxon>
        <taxon>Bacillati</taxon>
        <taxon>Bacillota</taxon>
        <taxon>Clostridia</taxon>
        <taxon>Eubacteriales</taxon>
        <taxon>Desulfotomaculaceae</taxon>
        <taxon>Pelotomaculum</taxon>
    </lineage>
</organism>
<feature type="domain" description="PIN" evidence="1">
    <location>
        <begin position="6"/>
        <end position="120"/>
    </location>
</feature>
<dbReference type="KEGG" id="pth:PTH_0760"/>
<evidence type="ECO:0000259" key="1">
    <source>
        <dbReference type="Pfam" id="PF01850"/>
    </source>
</evidence>
<dbReference type="Pfam" id="PF01850">
    <property type="entry name" value="PIN"/>
    <property type="match status" value="1"/>
</dbReference>
<dbReference type="EMBL" id="AP009389">
    <property type="protein sequence ID" value="BAF58941.1"/>
    <property type="molecule type" value="Genomic_DNA"/>
</dbReference>
<keyword evidence="3" id="KW-1185">Reference proteome</keyword>
<dbReference type="HOGENOM" id="CLU_135601_1_1_9"/>
<dbReference type="CDD" id="cd18689">
    <property type="entry name" value="PIN_VapC-like"/>
    <property type="match status" value="1"/>
</dbReference>
<dbReference type="InterPro" id="IPR029060">
    <property type="entry name" value="PIN-like_dom_sf"/>
</dbReference>
<gene>
    <name evidence="2" type="ordered locus">PTH_0760</name>
</gene>
<protein>
    <submittedName>
        <fullName evidence="2">Predicted nucleic acid-binding protein</fullName>
    </submittedName>
</protein>
<evidence type="ECO:0000313" key="3">
    <source>
        <dbReference type="Proteomes" id="UP000006556"/>
    </source>
</evidence>
<dbReference type="eggNOG" id="COG1848">
    <property type="taxonomic scope" value="Bacteria"/>
</dbReference>
<dbReference type="Proteomes" id="UP000006556">
    <property type="component" value="Chromosome"/>
</dbReference>
<evidence type="ECO:0000313" key="2">
    <source>
        <dbReference type="EMBL" id="BAF58941.1"/>
    </source>
</evidence>
<proteinExistence type="predicted"/>
<accession>A5D4A0</accession>
<reference evidence="3" key="1">
    <citation type="journal article" date="2008" name="Genome Res.">
        <title>The genome of Pelotomaculum thermopropionicum reveals niche-associated evolution in anaerobic microbiota.</title>
        <authorList>
            <person name="Kosaka T."/>
            <person name="Kato S."/>
            <person name="Shimoyama T."/>
            <person name="Ishii S."/>
            <person name="Abe T."/>
            <person name="Watanabe K."/>
        </authorList>
    </citation>
    <scope>NUCLEOTIDE SEQUENCE [LARGE SCALE GENOMIC DNA]</scope>
    <source>
        <strain evidence="3">DSM 13744 / JCM 10971 / SI</strain>
    </source>
</reference>
<name>A5D4A0_PELTS</name>
<dbReference type="Gene3D" id="3.40.50.1010">
    <property type="entry name" value="5'-nuclease"/>
    <property type="match status" value="1"/>
</dbReference>